<dbReference type="SUPFAM" id="SSF51225">
    <property type="entry name" value="Fibre shaft of virus attachment proteins"/>
    <property type="match status" value="3"/>
</dbReference>
<protein>
    <submittedName>
        <fullName evidence="20">Fiber</fullName>
    </submittedName>
</protein>
<feature type="domain" description="Adenoviral fibre protein knob" evidence="13">
    <location>
        <begin position="341"/>
        <end position="528"/>
    </location>
</feature>
<evidence type="ECO:0000256" key="4">
    <source>
        <dbReference type="ARBA" id="ARBA00022561"/>
    </source>
</evidence>
<dbReference type="InterPro" id="IPR008982">
    <property type="entry name" value="Adenovirus_pIV-like_att"/>
</dbReference>
<dbReference type="Gene3D" id="6.20.10.20">
    <property type="match status" value="1"/>
</dbReference>
<dbReference type="PRINTS" id="PR00307">
    <property type="entry name" value="ADENOVSFIBRE"/>
</dbReference>
<dbReference type="GO" id="GO:0098671">
    <property type="term" value="P:adhesion receptor-mediated virion attachment to host cell"/>
    <property type="evidence" value="ECO:0007669"/>
    <property type="project" value="UniProtKB-KW"/>
</dbReference>
<comment type="similarity">
    <text evidence="3">Belongs to the adenoviridae fiber family.</text>
</comment>
<keyword evidence="11" id="KW-1160">Virus entry into host cell</keyword>
<dbReference type="Proteomes" id="UP000316608">
    <property type="component" value="Genome"/>
</dbReference>
<keyword evidence="6" id="KW-0945">Host-virus interaction</keyword>
<dbReference type="Proteomes" id="UP000320226">
    <property type="component" value="Segment"/>
</dbReference>
<keyword evidence="7" id="KW-1161">Viral attachment to host cell</keyword>
<evidence type="ECO:0000256" key="3">
    <source>
        <dbReference type="ARBA" id="ARBA00006685"/>
    </source>
</evidence>
<dbReference type="Proteomes" id="UP000320320">
    <property type="component" value="Segment"/>
</dbReference>
<feature type="region of interest" description="Disordered" evidence="12">
    <location>
        <begin position="1"/>
        <end position="23"/>
    </location>
</feature>
<dbReference type="Proteomes" id="UP000320266">
    <property type="component" value="Segment"/>
</dbReference>
<keyword evidence="4" id="KW-0167">Capsid protein</keyword>
<gene>
    <name evidence="20" type="primary">L5</name>
</gene>
<dbReference type="InterPro" id="IPR000939">
    <property type="entry name" value="Adenobir_fibre_prot_rpt/shaft"/>
</dbReference>
<dbReference type="InterPro" id="IPR009013">
    <property type="entry name" value="Attachment_protein_shaft_sf"/>
</dbReference>
<evidence type="ECO:0000256" key="10">
    <source>
        <dbReference type="ARBA" id="ARBA00023165"/>
    </source>
</evidence>
<keyword evidence="8" id="KW-0946">Virion</keyword>
<evidence type="ECO:0000256" key="1">
    <source>
        <dbReference type="ARBA" id="ARBA00004147"/>
    </source>
</evidence>
<organismHost>
    <name type="scientific">Homo sapiens</name>
    <name type="common">Human</name>
    <dbReference type="NCBI Taxonomy" id="9606"/>
</organismHost>
<dbReference type="EMBL" id="LC068717">
    <property type="protein sequence ID" value="BAU36664.1"/>
    <property type="molecule type" value="Genomic_DNA"/>
</dbReference>
<evidence type="ECO:0000256" key="9">
    <source>
        <dbReference type="ARBA" id="ARBA00022921"/>
    </source>
</evidence>
<dbReference type="InterPro" id="IPR000978">
    <property type="entry name" value="Adeno_fibre_knob"/>
</dbReference>
<dbReference type="GO" id="GO:0007155">
    <property type="term" value="P:cell adhesion"/>
    <property type="evidence" value="ECO:0007669"/>
    <property type="project" value="InterPro"/>
</dbReference>
<dbReference type="Pfam" id="PF00608">
    <property type="entry name" value="Adeno_shaft"/>
    <property type="match status" value="5"/>
</dbReference>
<dbReference type="EMBL" id="LC068719">
    <property type="protein sequence ID" value="BAU36752.1"/>
    <property type="molecule type" value="Genomic_DNA"/>
</dbReference>
<evidence type="ECO:0000313" key="21">
    <source>
        <dbReference type="EMBL" id="BAU36796.1"/>
    </source>
</evidence>
<dbReference type="Gene3D" id="2.10.25.20">
    <property type="entry name" value="reovirus attachment protein sigma1, domain 1"/>
    <property type="match status" value="1"/>
</dbReference>
<dbReference type="SUPFAM" id="SSF49835">
    <property type="entry name" value="Virus attachment protein globular domain"/>
    <property type="match status" value="1"/>
</dbReference>
<comment type="subcellular location">
    <subcellularLocation>
        <location evidence="1">Host nucleus</location>
    </subcellularLocation>
    <subcellularLocation>
        <location evidence="2">Virion</location>
    </subcellularLocation>
</comment>
<evidence type="ECO:0000313" key="15">
    <source>
        <dbReference type="EMBL" id="BAU36533.1"/>
    </source>
</evidence>
<evidence type="ECO:0000259" key="13">
    <source>
        <dbReference type="Pfam" id="PF00541"/>
    </source>
</evidence>
<evidence type="ECO:0000256" key="8">
    <source>
        <dbReference type="ARBA" id="ARBA00022844"/>
    </source>
</evidence>
<name>A0A0U5C4B8_ADE06</name>
<dbReference type="EMBL" id="LC068713">
    <property type="protein sequence ID" value="BAU36489.1"/>
    <property type="molecule type" value="Genomic_DNA"/>
</dbReference>
<evidence type="ECO:0000256" key="5">
    <source>
        <dbReference type="ARBA" id="ARBA00022562"/>
    </source>
</evidence>
<dbReference type="EMBL" id="LC068718">
    <property type="protein sequence ID" value="BAU36708.1"/>
    <property type="molecule type" value="Genomic_DNA"/>
</dbReference>
<dbReference type="Proteomes" id="UP000317284">
    <property type="component" value="Segment"/>
</dbReference>
<evidence type="ECO:0000313" key="18">
    <source>
        <dbReference type="EMBL" id="BAU36664.1"/>
    </source>
</evidence>
<dbReference type="InterPro" id="IPR000931">
    <property type="entry name" value="Adeno_fibre"/>
</dbReference>
<evidence type="ECO:0000313" key="17">
    <source>
        <dbReference type="EMBL" id="BAU36620.1"/>
    </source>
</evidence>
<keyword evidence="5" id="KW-1048">Host nucleus</keyword>
<evidence type="ECO:0000256" key="7">
    <source>
        <dbReference type="ARBA" id="ARBA00022804"/>
    </source>
</evidence>
<evidence type="ECO:0000313" key="16">
    <source>
        <dbReference type="EMBL" id="BAU36577.1"/>
    </source>
</evidence>
<evidence type="ECO:0000256" key="2">
    <source>
        <dbReference type="ARBA" id="ARBA00004328"/>
    </source>
</evidence>
<evidence type="ECO:0000256" key="6">
    <source>
        <dbReference type="ARBA" id="ARBA00022581"/>
    </source>
</evidence>
<dbReference type="EMBL" id="LC068715">
    <property type="protein sequence ID" value="BAU36577.1"/>
    <property type="molecule type" value="Genomic_DNA"/>
</dbReference>
<dbReference type="Pfam" id="PF00541">
    <property type="entry name" value="Adeno_knob"/>
    <property type="match status" value="1"/>
</dbReference>
<dbReference type="EMBL" id="LC068720">
    <property type="protein sequence ID" value="BAU36796.1"/>
    <property type="molecule type" value="Genomic_DNA"/>
</dbReference>
<dbReference type="Proteomes" id="UP000317548">
    <property type="component" value="Segment"/>
</dbReference>
<keyword evidence="10" id="KW-1233">Viral attachment to host adhesion receptor</keyword>
<dbReference type="GO" id="GO:0046718">
    <property type="term" value="P:symbiont entry into host cell"/>
    <property type="evidence" value="ECO:0007669"/>
    <property type="project" value="UniProtKB-KW"/>
</dbReference>
<evidence type="ECO:0000313" key="20">
    <source>
        <dbReference type="EMBL" id="BAU36752.1"/>
    </source>
</evidence>
<dbReference type="EMBL" id="LC068716">
    <property type="protein sequence ID" value="BAU36620.1"/>
    <property type="molecule type" value="Genomic_DNA"/>
</dbReference>
<dbReference type="Proteomes" id="UP000316480">
    <property type="component" value="Segment"/>
</dbReference>
<evidence type="ECO:0000313" key="19">
    <source>
        <dbReference type="EMBL" id="BAU36708.1"/>
    </source>
</evidence>
<proteinExistence type="inferred from homology"/>
<dbReference type="Proteomes" id="UP000317957">
    <property type="component" value="Segment"/>
</dbReference>
<dbReference type="GO" id="GO:0019028">
    <property type="term" value="C:viral capsid"/>
    <property type="evidence" value="ECO:0007669"/>
    <property type="project" value="UniProtKB-KW"/>
</dbReference>
<dbReference type="Gene3D" id="2.60.90.10">
    <property type="entry name" value="Adenovirus pIV-related, attachment domain"/>
    <property type="match status" value="1"/>
</dbReference>
<dbReference type="EMBL" id="LC068712">
    <property type="protein sequence ID" value="BAU36446.1"/>
    <property type="molecule type" value="Genomic_DNA"/>
</dbReference>
<organism evidence="20">
    <name type="scientific">Human adenovirus C serotype 6</name>
    <name type="common">HAdV-6</name>
    <name type="synonym">Human adenovirus 6</name>
    <dbReference type="NCBI Taxonomy" id="10534"/>
    <lineage>
        <taxon>Viruses</taxon>
        <taxon>Varidnaviria</taxon>
        <taxon>Bamfordvirae</taxon>
        <taxon>Preplasmiviricota</taxon>
        <taxon>Polisuviricotina</taxon>
        <taxon>Pharingeaviricetes</taxon>
        <taxon>Rowavirales</taxon>
        <taxon>Adenoviridae</taxon>
        <taxon>Mastadenovirus</taxon>
        <taxon>Mastadenovirus caesari</taxon>
        <taxon>Human mastadenovirus C</taxon>
    </lineage>
</organism>
<sequence>MKRARPSEDTFNPVYPYDTETGPPTVPFLTPPFVSPNGFQESPPGVLSLRLSEPLVTSHGMLALKMGSGLSLDQAGNLTSNTITVSQPLKKTKSNITLETSAPLTVSSGALTMATTSPLVISDNTLTMQSQAPLTVQDSKLSIATKEPLTVLDGKLALQTSAPLSATDNNALTITTSPPLTTANGSLAVTMENPLYNNNGKLGLKIGGPLQVATDSHALTLGTGQGVAVHNNLLHTKVTGAIGFDTSGNMELKTGDGLYVDSAGPNQKLHINLNTTKGLAFDNTAITINAGKGLEFETDSSNGNPIKTKIGSGIQYDTNGAMVAKLGTGLSFDSSGAITMGSINNDRLTLWTTPDPSPNCRIASDKDCKLTLALTKCGSQILGTVSALAVSGNMASINGTLSSVNLVLRFDDNGVLMSNSSLDKQYWNFRNGDSTNGQPYTYAVGFMPNLKAYPKTQSKTAKSNIVSQVYLNGDKSKPLHFTITLNGTDETNQVSKYSISFSWSWNSGQYTNDKFATNSYTFSYISQE</sequence>
<evidence type="ECO:0000256" key="12">
    <source>
        <dbReference type="SAM" id="MobiDB-lite"/>
    </source>
</evidence>
<reference evidence="20" key="1">
    <citation type="submission" date="2015-07" db="EMBL/GenBank/DDBJ databases">
        <title>Draft genome of Human adenovirus isolates of Fukui 3.</title>
        <authorList>
            <person name="Iida M."/>
        </authorList>
    </citation>
    <scope>NUCLEOTIDE SEQUENCE [LARGE SCALE GENOMIC DNA]</scope>
    <source>
        <strain evidence="17">1030787</strain>
        <strain evidence="18">1040264</strain>
        <strain evidence="19">1040502</strain>
        <strain evidence="20">1050156</strain>
        <strain evidence="21">1050158</strain>
        <strain evidence="14">870550</strain>
        <strain evidence="15">930113</strain>
        <strain evidence="16">940162</strain>
    </source>
</reference>
<dbReference type="GO" id="GO:0042025">
    <property type="term" value="C:host cell nucleus"/>
    <property type="evidence" value="ECO:0007669"/>
    <property type="project" value="UniProtKB-SubCell"/>
</dbReference>
<dbReference type="EMBL" id="LC068714">
    <property type="protein sequence ID" value="BAU36533.1"/>
    <property type="molecule type" value="Genomic_DNA"/>
</dbReference>
<keyword evidence="9" id="KW-0426">Late protein</keyword>
<accession>A0A0U5C4B8</accession>
<dbReference type="Proteomes" id="UP000317454">
    <property type="component" value="Segment"/>
</dbReference>
<evidence type="ECO:0000256" key="11">
    <source>
        <dbReference type="ARBA" id="ARBA00023296"/>
    </source>
</evidence>
<evidence type="ECO:0000313" key="14">
    <source>
        <dbReference type="EMBL" id="BAU36446.1"/>
    </source>
</evidence>